<comment type="catalytic activity">
    <reaction evidence="8">
        <text>(5R)-5-hydroxy-L-lysyl-[collagen] + UDP-alpha-D-galactose = (5R)-5-O-(beta-D-galactosyl)-5-hydroxy-L-lysyl-[collagen] + UDP + H(+)</text>
        <dbReference type="Rhea" id="RHEA:12637"/>
        <dbReference type="Rhea" id="RHEA-COMP:12752"/>
        <dbReference type="Rhea" id="RHEA-COMP:12753"/>
        <dbReference type="ChEBI" id="CHEBI:15378"/>
        <dbReference type="ChEBI" id="CHEBI:58223"/>
        <dbReference type="ChEBI" id="CHEBI:66914"/>
        <dbReference type="ChEBI" id="CHEBI:133442"/>
        <dbReference type="ChEBI" id="CHEBI:133443"/>
        <dbReference type="EC" id="2.4.1.50"/>
    </reaction>
</comment>
<evidence type="ECO:0000256" key="7">
    <source>
        <dbReference type="ARBA" id="ARBA00038926"/>
    </source>
</evidence>
<comment type="similarity">
    <text evidence="1">Belongs to the glycosyltransferase 25 family.</text>
</comment>
<keyword evidence="5" id="KW-0256">Endoplasmic reticulum</keyword>
<evidence type="ECO:0000256" key="2">
    <source>
        <dbReference type="ARBA" id="ARBA00022676"/>
    </source>
</evidence>
<dbReference type="Pfam" id="PF01755">
    <property type="entry name" value="Glyco_transf_25"/>
    <property type="match status" value="2"/>
</dbReference>
<keyword evidence="4" id="KW-0732">Signal</keyword>
<dbReference type="InterPro" id="IPR029044">
    <property type="entry name" value="Nucleotide-diphossugar_trans"/>
</dbReference>
<evidence type="ECO:0000256" key="4">
    <source>
        <dbReference type="ARBA" id="ARBA00022729"/>
    </source>
</evidence>
<organism evidence="12 13">
    <name type="scientific">Myotis brandtii</name>
    <name type="common">Brandt's bat</name>
    <dbReference type="NCBI Taxonomy" id="109478"/>
    <lineage>
        <taxon>Eukaryota</taxon>
        <taxon>Metazoa</taxon>
        <taxon>Chordata</taxon>
        <taxon>Craniata</taxon>
        <taxon>Vertebrata</taxon>
        <taxon>Euteleostomi</taxon>
        <taxon>Mammalia</taxon>
        <taxon>Eutheria</taxon>
        <taxon>Laurasiatheria</taxon>
        <taxon>Chiroptera</taxon>
        <taxon>Yangochiroptera</taxon>
        <taxon>Vespertilionidae</taxon>
        <taxon>Myotis</taxon>
    </lineage>
</organism>
<keyword evidence="2 12" id="KW-0328">Glycosyltransferase</keyword>
<evidence type="ECO:0000313" key="12">
    <source>
        <dbReference type="EMBL" id="EPQ12472.1"/>
    </source>
</evidence>
<evidence type="ECO:0000256" key="9">
    <source>
        <dbReference type="SAM" id="MobiDB-lite"/>
    </source>
</evidence>
<evidence type="ECO:0000259" key="10">
    <source>
        <dbReference type="Pfam" id="PF01755"/>
    </source>
</evidence>
<feature type="compositionally biased region" description="Basic and acidic residues" evidence="9">
    <location>
        <begin position="869"/>
        <end position="887"/>
    </location>
</feature>
<keyword evidence="3 12" id="KW-0808">Transferase</keyword>
<keyword evidence="13" id="KW-1185">Reference proteome</keyword>
<dbReference type="FunFam" id="3.90.550.10:FF:000150">
    <property type="entry name" value="Collagen beta(1-O)galactosyltransferase 1"/>
    <property type="match status" value="1"/>
</dbReference>
<dbReference type="eggNOG" id="KOG4179">
    <property type="taxonomic scope" value="Eukaryota"/>
</dbReference>
<gene>
    <name evidence="12" type="ORF">D623_10018633</name>
</gene>
<dbReference type="PANTHER" id="PTHR10730:SF28">
    <property type="entry name" value="PROCOLLAGEN GALACTOSYLTRANSFERASE 1"/>
    <property type="match status" value="1"/>
</dbReference>
<dbReference type="CDD" id="cd00761">
    <property type="entry name" value="Glyco_tranf_GTA_type"/>
    <property type="match status" value="1"/>
</dbReference>
<dbReference type="Pfam" id="PF26086">
    <property type="entry name" value="Niban2"/>
    <property type="match status" value="1"/>
</dbReference>
<evidence type="ECO:0000256" key="5">
    <source>
        <dbReference type="ARBA" id="ARBA00022824"/>
    </source>
</evidence>
<keyword evidence="6" id="KW-0325">Glycoprotein</keyword>
<evidence type="ECO:0000256" key="1">
    <source>
        <dbReference type="ARBA" id="ARBA00006721"/>
    </source>
</evidence>
<dbReference type="GO" id="GO:0050211">
    <property type="term" value="F:procollagen galactosyltransferase activity"/>
    <property type="evidence" value="ECO:0007669"/>
    <property type="project" value="UniProtKB-EC"/>
</dbReference>
<evidence type="ECO:0000256" key="6">
    <source>
        <dbReference type="ARBA" id="ARBA00023180"/>
    </source>
</evidence>
<dbReference type="InterPro" id="IPR050757">
    <property type="entry name" value="Collagen_mod_GT25"/>
</dbReference>
<evidence type="ECO:0000313" key="13">
    <source>
        <dbReference type="Proteomes" id="UP000052978"/>
    </source>
</evidence>
<evidence type="ECO:0000256" key="8">
    <source>
        <dbReference type="ARBA" id="ARBA00048515"/>
    </source>
</evidence>
<dbReference type="Pfam" id="PF13704">
    <property type="entry name" value="Glyco_tranf_2_4"/>
    <property type="match status" value="1"/>
</dbReference>
<evidence type="ECO:0000256" key="3">
    <source>
        <dbReference type="ARBA" id="ARBA00022679"/>
    </source>
</evidence>
<feature type="domain" description="Glycosyl transferase family 25" evidence="10">
    <location>
        <begin position="710"/>
        <end position="756"/>
    </location>
</feature>
<dbReference type="SUPFAM" id="SSF53448">
    <property type="entry name" value="Nucleotide-diphospho-sugar transferases"/>
    <property type="match status" value="1"/>
</dbReference>
<accession>S7PVE5</accession>
<feature type="region of interest" description="Disordered" evidence="9">
    <location>
        <begin position="1"/>
        <end position="35"/>
    </location>
</feature>
<dbReference type="EC" id="2.4.1.50" evidence="7"/>
<dbReference type="AlphaFoldDB" id="S7PVE5"/>
<feature type="region of interest" description="Disordered" evidence="9">
    <location>
        <begin position="869"/>
        <end position="903"/>
    </location>
</feature>
<evidence type="ECO:0000259" key="11">
    <source>
        <dbReference type="Pfam" id="PF26086"/>
    </source>
</evidence>
<reference evidence="12 13" key="1">
    <citation type="journal article" date="2013" name="Nat. Commun.">
        <title>Genome analysis reveals insights into physiology and longevity of the Brandt's bat Myotis brandtii.</title>
        <authorList>
            <person name="Seim I."/>
            <person name="Fang X."/>
            <person name="Xiong Z."/>
            <person name="Lobanov A.V."/>
            <person name="Huang Z."/>
            <person name="Ma S."/>
            <person name="Feng Y."/>
            <person name="Turanov A.A."/>
            <person name="Zhu Y."/>
            <person name="Lenz T.L."/>
            <person name="Gerashchenko M.V."/>
            <person name="Fan D."/>
            <person name="Hee Yim S."/>
            <person name="Yao X."/>
            <person name="Jordan D."/>
            <person name="Xiong Y."/>
            <person name="Ma Y."/>
            <person name="Lyapunov A.N."/>
            <person name="Chen G."/>
            <person name="Kulakova O.I."/>
            <person name="Sun Y."/>
            <person name="Lee S.G."/>
            <person name="Bronson R.T."/>
            <person name="Moskalev A.A."/>
            <person name="Sunyaev S.R."/>
            <person name="Zhang G."/>
            <person name="Krogh A."/>
            <person name="Wang J."/>
            <person name="Gladyshev V.N."/>
        </authorList>
    </citation>
    <scope>NUCLEOTIDE SEQUENCE [LARGE SCALE GENOMIC DNA]</scope>
</reference>
<name>S7PVE5_MYOBR</name>
<dbReference type="PANTHER" id="PTHR10730">
    <property type="entry name" value="PROCOLLAGEN-LYSINE,2-OXOGLUTARATE 5-DIOXYGENASE/GLYCOSYLTRANSFERASE 25 FAMILY MEMBER"/>
    <property type="match status" value="1"/>
</dbReference>
<dbReference type="Proteomes" id="UP000052978">
    <property type="component" value="Unassembled WGS sequence"/>
</dbReference>
<dbReference type="CDD" id="cd06532">
    <property type="entry name" value="Glyco_transf_25"/>
    <property type="match status" value="1"/>
</dbReference>
<dbReference type="InterPro" id="IPR059060">
    <property type="entry name" value="Niban_1/2/3_dom"/>
</dbReference>
<dbReference type="EMBL" id="KE163515">
    <property type="protein sequence ID" value="EPQ12472.1"/>
    <property type="molecule type" value="Genomic_DNA"/>
</dbReference>
<proteinExistence type="inferred from homology"/>
<dbReference type="Gene3D" id="3.90.550.10">
    <property type="entry name" value="Spore Coat Polysaccharide Biosynthesis Protein SpsA, Chain A"/>
    <property type="match status" value="1"/>
</dbReference>
<protein>
    <recommendedName>
        <fullName evidence="7">procollagen galactosyltransferase</fullName>
        <ecNumber evidence="7">2.4.1.50</ecNumber>
    </recommendedName>
</protein>
<feature type="domain" description="Glycosyl transferase family 25" evidence="10">
    <location>
        <begin position="583"/>
        <end position="699"/>
    </location>
</feature>
<sequence length="903" mass="102539">MGRSGCSESAFRPPHPAEPRVSQDPPCGARGEGDPGQCLPPSAEVQGALECCLRRRVDAQLPRVTQTLLDMVEAALAAVQTLLAQGMDRLDRHLRGNPSGARLRKEVYAFGEMPWDPELMQACYREAERSRGRLEQLVVPFGFLGAQSLVFEAQDLAQQLMADAVATFLQLADQCLTRALDCHQAAQQLEKVRGRVLKKFQSDSGSARRRFVRGWQLCIFLPFVLSQLEPRCKAELLELEGDILAVGSPALTVEGIYEDVIRGVLRQRIDGELKKALGASDASCTLDSCSEDPWDQAGADSLPGSPKRTVDVSATFVEVAVFIGETGGRVATDHNSDNTTAVLREWLVAVKNLYHSVEWRPAEEPRSYQDEEGPKHWSDARYEHVMKLRQAALKSARDMWADYILFVDADNLILNPDTLTLLIAENKTVVAPMLDSRAAYSNFWCGMTSQGYYKRTPAYIPIRKRDRQGCFAVPMVHSTFLIDLRKAASRNLAFYPPHEDYTWAFDDIIVFAFSCKQAEVQMYVCNKEMYGFLPVPLRSHSTLQDEAESFMHVQLEVMVKHPPAEPSRFVSVPTKMPDKMGFDEVFMINLKRRQDRRERMLWALWAQEIKVRLVEAVDGKAMNTSQVEALGIQMLPGYQDPYHGRPLTKGELGCFLSHYNIWKEVVEKGLKKSLVFEDDLRFEIFFKRRLMNLMRDVEREDLDWDLIAMNTSQVEALGIQMLPGYQDPYHGRPLTKGELGCFLSHYNIWKERMQVEHPEKAVPRVRNLVEADYSYWTLAYVISLQGARKLLAAQPLSKMLPVDEFLPVMFDKHPVSEYKAHFSPRNLRAFSVEPLLVFPTHYTGDDGYVSDTETSVVWNNEHVKTDWDRAKSQKMREQQALSREAKNSDVLQSPLDSAARDEL</sequence>
<dbReference type="InterPro" id="IPR002654">
    <property type="entry name" value="Glyco_trans_25"/>
</dbReference>
<feature type="domain" description="Niban 1/2/3" evidence="11">
    <location>
        <begin position="52"/>
        <end position="222"/>
    </location>
</feature>